<proteinExistence type="predicted"/>
<comment type="caution">
    <text evidence="3">The sequence shown here is derived from an EMBL/GenBank/DDBJ whole genome shotgun (WGS) entry which is preliminary data.</text>
</comment>
<gene>
    <name evidence="3" type="ORF">HWQ67_05620</name>
</gene>
<feature type="coiled-coil region" evidence="1">
    <location>
        <begin position="432"/>
        <end position="479"/>
    </location>
</feature>
<evidence type="ECO:0000313" key="4">
    <source>
        <dbReference type="Proteomes" id="UP001196980"/>
    </source>
</evidence>
<keyword evidence="1" id="KW-0175">Coiled coil</keyword>
<dbReference type="RefSeq" id="WP_218251669.1">
    <property type="nucleotide sequence ID" value="NZ_JABXWD010000069.1"/>
</dbReference>
<accession>A0ABS6RWP4</accession>
<feature type="region of interest" description="Disordered" evidence="2">
    <location>
        <begin position="181"/>
        <end position="212"/>
    </location>
</feature>
<feature type="coiled-coil region" evidence="1">
    <location>
        <begin position="215"/>
        <end position="307"/>
    </location>
</feature>
<name>A0ABS6RWP4_9BACT</name>
<dbReference type="Proteomes" id="UP001196980">
    <property type="component" value="Unassembled WGS sequence"/>
</dbReference>
<feature type="non-terminal residue" evidence="3">
    <location>
        <position position="1"/>
    </location>
</feature>
<dbReference type="EMBL" id="JABXWD010000069">
    <property type="protein sequence ID" value="MBV6341057.1"/>
    <property type="molecule type" value="Genomic_DNA"/>
</dbReference>
<protein>
    <recommendedName>
        <fullName evidence="5">Rad50/SbcC-type AAA domain-containing protein</fullName>
    </recommendedName>
</protein>
<keyword evidence="4" id="KW-1185">Reference proteome</keyword>
<evidence type="ECO:0000313" key="3">
    <source>
        <dbReference type="EMBL" id="MBV6341057.1"/>
    </source>
</evidence>
<sequence>MLMTNFMMHEKTALTFSLVNWIVGMEENGKSSILRAIEFGHWRRNEYLPDGGEGVANIVRTGAKKCEVVIEKANDKTLKASYPPAGSEDILEGEYSSDIIKACLRCRWLLLQKETAQKEFFQNLLLPPWDQQAFIGALNNYHPDFPDLGERFWNYAVDDEAFPGIDIDKLYEIAKEGRKDAKKDKVTVDQGKPQHPGERPITASLKGDSVKQKDIDKAEKQLEEAIRVHEAERQKFDGAHQEYERELQSWRTMEFSRSHARSNLQRAQEEVEKAVKAIIPETEAADLKAYEKNLGAVIHEVEKIEKQIEKITKSDECKGNQAKCPKCGEKEFQIHCAHCGVDMAHYVDVIKKNETETGELGSLIAGAKKLRDQERELTNLLKEGIDSANKSRQSRLRADAAVKAEEVAKKQMEELGELPPQPEYVEPDRENLDALQTRLRAYKQALSDVTTQFNYNQSVERYVSRLKEWEGESQEIEAQVKMFEVICDALSPKGIKQQALRTVIEEFEQQVNKGLSVFGYKMKFSCEPWNILVDPGTGCGYVTIQFLSQSALSRASISLQVAIASVSGFGAVGIDEHAFGPSLRGILYEYLVEKAGVQSFVVSTLIERDEEGNMLIPEHPGDDCTKLFLVKMGKVSDI</sequence>
<evidence type="ECO:0008006" key="5">
    <source>
        <dbReference type="Google" id="ProtNLM"/>
    </source>
</evidence>
<evidence type="ECO:0000256" key="1">
    <source>
        <dbReference type="SAM" id="Coils"/>
    </source>
</evidence>
<evidence type="ECO:0000256" key="2">
    <source>
        <dbReference type="SAM" id="MobiDB-lite"/>
    </source>
</evidence>
<reference evidence="3 4" key="1">
    <citation type="journal article" date="2020" name="J Geophys Res Biogeosci">
        <title>Magnetotaxis as an Adaptation to Enable Bacterial Shuttling of Microbial Sulfur and Sulfur Cycling Across Aquatic Oxic#Anoxic Interfaces.</title>
        <authorList>
            <person name="Li J."/>
            <person name="Liu P."/>
            <person name="Wang J."/>
            <person name="Roberts A.P."/>
            <person name="Pan Y."/>
        </authorList>
    </citation>
    <scope>NUCLEOTIDE SEQUENCE [LARGE SCALE GENOMIC DNA]</scope>
    <source>
        <strain evidence="3 4">MYR-1_YQ</strain>
    </source>
</reference>
<organism evidence="3 4">
    <name type="scientific">Candidatus Magnetobacterium casense</name>
    <dbReference type="NCBI Taxonomy" id="1455061"/>
    <lineage>
        <taxon>Bacteria</taxon>
        <taxon>Pseudomonadati</taxon>
        <taxon>Nitrospirota</taxon>
        <taxon>Thermodesulfovibrionia</taxon>
        <taxon>Thermodesulfovibrionales</taxon>
        <taxon>Candidatus Magnetobacteriaceae</taxon>
        <taxon>Candidatus Magnetobacterium</taxon>
    </lineage>
</organism>